<sequence length="410" mass="46180">MQSSLVFVLGFLTAGFIALIVAPMVWRRAVALTRKRIQASVPLTQAEIQADKDRMRAEFAMATRRLEINFQNFREKAAAQIVEINRNREELKQLMAERNERHEALTRLEVQAGEIRAELRRREDELEMLTEKLEQAESLLQRRADEIEKLGRMYEDASFTASNRQLEIAARESEIEKLNGEMLTLRNERRDIDRQSQEITGESRAAREALKAEQERAQGLEGRIERLLATVADRDEKIDRGEREVTRMRDTVKANSDAEGGLQAQIAALVAEKAALENEKAALSEQLSTYVSGARHQEMEKLMAKVSADRDLLEERLKTLTRENRKLKVDVAVHERTKSEEWSGERRQSAILREQMNELAAEVVRLAAALDGADSPVNAALGQASARDAGAKVSSLADRVRALQKAAASG</sequence>
<protein>
    <recommendedName>
        <fullName evidence="5">Chromosome segregation protein SMC</fullName>
    </recommendedName>
</protein>
<evidence type="ECO:0000313" key="4">
    <source>
        <dbReference type="Proteomes" id="UP001556196"/>
    </source>
</evidence>
<evidence type="ECO:0000313" key="3">
    <source>
        <dbReference type="EMBL" id="MEW9804535.1"/>
    </source>
</evidence>
<dbReference type="Gene3D" id="1.10.287.1490">
    <property type="match status" value="1"/>
</dbReference>
<dbReference type="Proteomes" id="UP001556196">
    <property type="component" value="Unassembled WGS sequence"/>
</dbReference>
<reference evidence="3 4" key="1">
    <citation type="submission" date="2024-06" db="EMBL/GenBank/DDBJ databases">
        <authorList>
            <person name="Tuo L."/>
        </authorList>
    </citation>
    <scope>NUCLEOTIDE SEQUENCE [LARGE SCALE GENOMIC DNA]</scope>
    <source>
        <strain evidence="3 4">ZMM04-5</strain>
    </source>
</reference>
<dbReference type="EMBL" id="JBFOCI010000001">
    <property type="protein sequence ID" value="MEW9804535.1"/>
    <property type="molecule type" value="Genomic_DNA"/>
</dbReference>
<keyword evidence="2" id="KW-0472">Membrane</keyword>
<feature type="coiled-coil region" evidence="1">
    <location>
        <begin position="74"/>
        <end position="230"/>
    </location>
</feature>
<organism evidence="3 4">
    <name type="scientific">Mesorhizobium marinum</name>
    <dbReference type="NCBI Taxonomy" id="3228790"/>
    <lineage>
        <taxon>Bacteria</taxon>
        <taxon>Pseudomonadati</taxon>
        <taxon>Pseudomonadota</taxon>
        <taxon>Alphaproteobacteria</taxon>
        <taxon>Hyphomicrobiales</taxon>
        <taxon>Phyllobacteriaceae</taxon>
        <taxon>Mesorhizobium</taxon>
    </lineage>
</organism>
<accession>A0ABV3QUR6</accession>
<keyword evidence="2" id="KW-1133">Transmembrane helix</keyword>
<evidence type="ECO:0000256" key="1">
    <source>
        <dbReference type="SAM" id="Coils"/>
    </source>
</evidence>
<keyword evidence="1" id="KW-0175">Coiled coil</keyword>
<evidence type="ECO:0008006" key="5">
    <source>
        <dbReference type="Google" id="ProtNLM"/>
    </source>
</evidence>
<keyword evidence="2" id="KW-0812">Transmembrane</keyword>
<feature type="coiled-coil region" evidence="1">
    <location>
        <begin position="259"/>
        <end position="337"/>
    </location>
</feature>
<evidence type="ECO:0000256" key="2">
    <source>
        <dbReference type="SAM" id="Phobius"/>
    </source>
</evidence>
<name>A0ABV3QUR6_9HYPH</name>
<keyword evidence="4" id="KW-1185">Reference proteome</keyword>
<comment type="caution">
    <text evidence="3">The sequence shown here is derived from an EMBL/GenBank/DDBJ whole genome shotgun (WGS) entry which is preliminary data.</text>
</comment>
<proteinExistence type="predicted"/>
<feature type="transmembrane region" description="Helical" evidence="2">
    <location>
        <begin position="6"/>
        <end position="26"/>
    </location>
</feature>
<dbReference type="RefSeq" id="WP_367721584.1">
    <property type="nucleotide sequence ID" value="NZ_JBFOCH010000007.1"/>
</dbReference>
<gene>
    <name evidence="3" type="ORF">ABUE31_00870</name>
</gene>